<keyword evidence="1" id="KW-0472">Membrane</keyword>
<proteinExistence type="predicted"/>
<reference evidence="2 3" key="1">
    <citation type="submission" date="2017-09" db="EMBL/GenBank/DDBJ databases">
        <title>Large-scale bioinformatics analysis of Bacillus genomes uncovers conserved roles of natural products in bacterial physiology.</title>
        <authorList>
            <consortium name="Agbiome Team Llc"/>
            <person name="Bleich R.M."/>
            <person name="Grubbs K.J."/>
            <person name="Santa Maria K.C."/>
            <person name="Allen S.E."/>
            <person name="Farag S."/>
            <person name="Shank E.A."/>
            <person name="Bowers A."/>
        </authorList>
    </citation>
    <scope>NUCLEOTIDE SEQUENCE [LARGE SCALE GENOMIC DNA]</scope>
    <source>
        <strain evidence="2 3">AFS025165</strain>
    </source>
</reference>
<dbReference type="Proteomes" id="UP000220226">
    <property type="component" value="Unassembled WGS sequence"/>
</dbReference>
<evidence type="ECO:0000313" key="3">
    <source>
        <dbReference type="Proteomes" id="UP000220226"/>
    </source>
</evidence>
<feature type="transmembrane region" description="Helical" evidence="1">
    <location>
        <begin position="80"/>
        <end position="99"/>
    </location>
</feature>
<protein>
    <submittedName>
        <fullName evidence="2">Uncharacterized protein</fullName>
    </submittedName>
</protein>
<gene>
    <name evidence="2" type="ORF">CN290_28585</name>
</gene>
<comment type="caution">
    <text evidence="2">The sequence shown here is derived from an EMBL/GenBank/DDBJ whole genome shotgun (WGS) entry which is preliminary data.</text>
</comment>
<keyword evidence="1" id="KW-1133">Transmembrane helix</keyword>
<feature type="transmembrane region" description="Helical" evidence="1">
    <location>
        <begin position="111"/>
        <end position="130"/>
    </location>
</feature>
<accession>A0A2B2SKT4</accession>
<dbReference type="RefSeq" id="WP_098289256.1">
    <property type="nucleotide sequence ID" value="NZ_NTQT01000045.1"/>
</dbReference>
<sequence>MPAVRQYDLNTLKNKLINAKDEEFINFVVQSYEHTEEITNNANVMQNVENLMLLEQDELEYVKIRLESLVEYYDSYKMDAIVLPAICILISVLGMGYFFNQKMINESAASMISSALCVIVFWAFSVTIFIKRVMRPGKKKHGKIIFFSKLIDLCLNKKALEK</sequence>
<name>A0A2B2SKT4_BACCE</name>
<keyword evidence="1" id="KW-0812">Transmembrane</keyword>
<dbReference type="AlphaFoldDB" id="A0A2B2SKT4"/>
<dbReference type="EMBL" id="NTQT01000045">
    <property type="protein sequence ID" value="PFC69936.1"/>
    <property type="molecule type" value="Genomic_DNA"/>
</dbReference>
<evidence type="ECO:0000256" key="1">
    <source>
        <dbReference type="SAM" id="Phobius"/>
    </source>
</evidence>
<organism evidence="2 3">
    <name type="scientific">Bacillus cereus</name>
    <dbReference type="NCBI Taxonomy" id="1396"/>
    <lineage>
        <taxon>Bacteria</taxon>
        <taxon>Bacillati</taxon>
        <taxon>Bacillota</taxon>
        <taxon>Bacilli</taxon>
        <taxon>Bacillales</taxon>
        <taxon>Bacillaceae</taxon>
        <taxon>Bacillus</taxon>
        <taxon>Bacillus cereus group</taxon>
    </lineage>
</organism>
<evidence type="ECO:0000313" key="2">
    <source>
        <dbReference type="EMBL" id="PFC69936.1"/>
    </source>
</evidence>